<dbReference type="Gene3D" id="3.30.70.330">
    <property type="match status" value="1"/>
</dbReference>
<dbReference type="Gene3D" id="3.30.1370.160">
    <property type="match status" value="1"/>
</dbReference>
<organism evidence="3 4">
    <name type="scientific">Monoglobus pectinilyticus</name>
    <dbReference type="NCBI Taxonomy" id="1981510"/>
    <lineage>
        <taxon>Bacteria</taxon>
        <taxon>Bacillati</taxon>
        <taxon>Bacillota</taxon>
        <taxon>Clostridia</taxon>
        <taxon>Monoglobales</taxon>
        <taxon>Monoglobaceae</taxon>
        <taxon>Monoglobus</taxon>
    </lineage>
</organism>
<dbReference type="Gene3D" id="3.10.290.10">
    <property type="entry name" value="RNA-binding S4 domain"/>
    <property type="match status" value="1"/>
</dbReference>
<dbReference type="Proteomes" id="UP000235589">
    <property type="component" value="Chromosome"/>
</dbReference>
<dbReference type="GO" id="GO:0003723">
    <property type="term" value="F:RNA binding"/>
    <property type="evidence" value="ECO:0007669"/>
    <property type="project" value="UniProtKB-KW"/>
</dbReference>
<dbReference type="RefSeq" id="WP_102366250.1">
    <property type="nucleotide sequence ID" value="NZ_CP020991.1"/>
</dbReference>
<reference evidence="3 4" key="1">
    <citation type="submission" date="2017-04" db="EMBL/GenBank/DDBJ databases">
        <title>Monoglobus pectinilyticus 14 draft genome.</title>
        <authorList>
            <person name="Kim C."/>
            <person name="Rosendale D.I."/>
            <person name="Kelly W.J."/>
            <person name="Tannock G.W."/>
            <person name="Patchett M.L."/>
            <person name="Jordens J.Z."/>
        </authorList>
    </citation>
    <scope>NUCLEOTIDE SEQUENCE [LARGE SCALE GENOMIC DNA]</scope>
    <source>
        <strain evidence="3 4">14</strain>
    </source>
</reference>
<evidence type="ECO:0000259" key="2">
    <source>
        <dbReference type="SMART" id="SM00363"/>
    </source>
</evidence>
<keyword evidence="1" id="KW-0694">RNA-binding</keyword>
<feature type="domain" description="RNA-binding S4" evidence="2">
    <location>
        <begin position="175"/>
        <end position="232"/>
    </location>
</feature>
<dbReference type="InterPro" id="IPR040591">
    <property type="entry name" value="RqcP2_RBD"/>
</dbReference>
<dbReference type="PANTHER" id="PTHR13633:SF3">
    <property type="entry name" value="MITOCHONDRIAL TRANSCRIPTION RESCUE FACTOR 1"/>
    <property type="match status" value="1"/>
</dbReference>
<dbReference type="AlphaFoldDB" id="A0A2K9P5E8"/>
<dbReference type="Pfam" id="PF17774">
    <property type="entry name" value="YlmH_RBD"/>
    <property type="match status" value="1"/>
</dbReference>
<dbReference type="PANTHER" id="PTHR13633">
    <property type="entry name" value="MITOCHONDRIAL TRANSCRIPTION RESCUE FACTOR 1"/>
    <property type="match status" value="1"/>
</dbReference>
<dbReference type="InterPro" id="IPR012677">
    <property type="entry name" value="Nucleotide-bd_a/b_plait_sf"/>
</dbReference>
<dbReference type="OrthoDB" id="9812787at2"/>
<protein>
    <submittedName>
        <fullName evidence="3">RNA-binding S4 domain protein</fullName>
    </submittedName>
</protein>
<dbReference type="EMBL" id="CP020991">
    <property type="protein sequence ID" value="AUO20109.1"/>
    <property type="molecule type" value="Genomic_DNA"/>
</dbReference>
<proteinExistence type="predicted"/>
<dbReference type="CDD" id="cd00165">
    <property type="entry name" value="S4"/>
    <property type="match status" value="1"/>
</dbReference>
<dbReference type="InterPro" id="IPR002942">
    <property type="entry name" value="S4_RNA-bd"/>
</dbReference>
<evidence type="ECO:0000313" key="4">
    <source>
        <dbReference type="Proteomes" id="UP000235589"/>
    </source>
</evidence>
<dbReference type="SMART" id="SM00363">
    <property type="entry name" value="S4"/>
    <property type="match status" value="1"/>
</dbReference>
<dbReference type="GeneID" id="98063340"/>
<evidence type="ECO:0000313" key="3">
    <source>
        <dbReference type="EMBL" id="AUO20109.1"/>
    </source>
</evidence>
<dbReference type="KEGG" id="mpec:B9O19_01962"/>
<accession>A0A2K9P5E8</accession>
<sequence length="251" mass="28374">MDTDDKLIVSKAFDTVSIAERQYICKTMGFLNPHQAAVVRREISRKIPSDISVEFYGGYKDAERCLFICFPEYLEPDYDSIISVLEITARDIDKMSHRDYLGSLMGLGIKRENIGDILPLEDRCYIFTKSDISGYIIDNLLKIGRHGVKICKRSLSEITVPEKKTEQVRTTVSSLRLDCILSGALNMSRGRAAELIRAEKVQVNFETADSISKMLSPDDLVSVRNFGRFKVAEIGGLTRKGRYGIIIEKFI</sequence>
<dbReference type="PROSITE" id="PS50889">
    <property type="entry name" value="S4"/>
    <property type="match status" value="1"/>
</dbReference>
<evidence type="ECO:0000256" key="1">
    <source>
        <dbReference type="PROSITE-ProRule" id="PRU00182"/>
    </source>
</evidence>
<dbReference type="SUPFAM" id="SSF55174">
    <property type="entry name" value="Alpha-L RNA-binding motif"/>
    <property type="match status" value="1"/>
</dbReference>
<dbReference type="InterPro" id="IPR036986">
    <property type="entry name" value="S4_RNA-bd_sf"/>
</dbReference>
<name>A0A2K9P5E8_9FIRM</name>
<gene>
    <name evidence="3" type="ORF">B9O19_01962</name>
</gene>
<keyword evidence="4" id="KW-1185">Reference proteome</keyword>